<accession>A0A9E7I7V9</accession>
<name>A0A9E7I7V9_9LILI</name>
<dbReference type="EMBL" id="CP097511">
    <property type="protein sequence ID" value="URE47161.1"/>
    <property type="molecule type" value="Genomic_DNA"/>
</dbReference>
<dbReference type="Proteomes" id="UP001055439">
    <property type="component" value="Chromosome 9"/>
</dbReference>
<sequence>MLVSHASFALPPSFTRHSSPCFHHREDDVIVVEQGVTRQTENRNPNRKTVSYRCLTSQSYE</sequence>
<keyword evidence="2" id="KW-1185">Reference proteome</keyword>
<evidence type="ECO:0000313" key="2">
    <source>
        <dbReference type="Proteomes" id="UP001055439"/>
    </source>
</evidence>
<gene>
    <name evidence="1" type="ORF">MUK42_13669</name>
</gene>
<dbReference type="AlphaFoldDB" id="A0A9E7I7V9"/>
<proteinExistence type="predicted"/>
<organism evidence="1 2">
    <name type="scientific">Musa troglodytarum</name>
    <name type="common">fe'i banana</name>
    <dbReference type="NCBI Taxonomy" id="320322"/>
    <lineage>
        <taxon>Eukaryota</taxon>
        <taxon>Viridiplantae</taxon>
        <taxon>Streptophyta</taxon>
        <taxon>Embryophyta</taxon>
        <taxon>Tracheophyta</taxon>
        <taxon>Spermatophyta</taxon>
        <taxon>Magnoliopsida</taxon>
        <taxon>Liliopsida</taxon>
        <taxon>Zingiberales</taxon>
        <taxon>Musaceae</taxon>
        <taxon>Musa</taxon>
    </lineage>
</organism>
<reference evidence="1" key="1">
    <citation type="submission" date="2022-05" db="EMBL/GenBank/DDBJ databases">
        <title>The Musa troglodytarum L. genome provides insights into the mechanism of non-climacteric behaviour and enrichment of carotenoids.</title>
        <authorList>
            <person name="Wang J."/>
        </authorList>
    </citation>
    <scope>NUCLEOTIDE SEQUENCE</scope>
    <source>
        <tissue evidence="1">Leaf</tissue>
    </source>
</reference>
<protein>
    <submittedName>
        <fullName evidence="1">Uncharacterized protein</fullName>
    </submittedName>
</protein>
<evidence type="ECO:0000313" key="1">
    <source>
        <dbReference type="EMBL" id="URE47161.1"/>
    </source>
</evidence>